<proteinExistence type="inferred from homology"/>
<keyword evidence="2 8" id="KW-0813">Transport</keyword>
<dbReference type="NCBIfam" id="TIGR04057">
    <property type="entry name" value="SusC_RagA_signa"/>
    <property type="match status" value="1"/>
</dbReference>
<feature type="signal peptide" evidence="10">
    <location>
        <begin position="1"/>
        <end position="21"/>
    </location>
</feature>
<feature type="domain" description="TonB-dependent receptor-like beta-barrel" evidence="11">
    <location>
        <begin position="396"/>
        <end position="826"/>
    </location>
</feature>
<dbReference type="InterPro" id="IPR000531">
    <property type="entry name" value="Beta-barrel_TonB"/>
</dbReference>
<evidence type="ECO:0000313" key="13">
    <source>
        <dbReference type="EMBL" id="RIV19288.1"/>
    </source>
</evidence>
<dbReference type="InterPro" id="IPR039426">
    <property type="entry name" value="TonB-dep_rcpt-like"/>
</dbReference>
<evidence type="ECO:0000313" key="14">
    <source>
        <dbReference type="Proteomes" id="UP000283523"/>
    </source>
</evidence>
<dbReference type="Gene3D" id="2.170.130.10">
    <property type="entry name" value="TonB-dependent receptor, plug domain"/>
    <property type="match status" value="1"/>
</dbReference>
<evidence type="ECO:0000256" key="9">
    <source>
        <dbReference type="RuleBase" id="RU003357"/>
    </source>
</evidence>
<organism evidence="13 14">
    <name type="scientific">Fibrisoma montanum</name>
    <dbReference type="NCBI Taxonomy" id="2305895"/>
    <lineage>
        <taxon>Bacteria</taxon>
        <taxon>Pseudomonadati</taxon>
        <taxon>Bacteroidota</taxon>
        <taxon>Cytophagia</taxon>
        <taxon>Cytophagales</taxon>
        <taxon>Spirosomataceae</taxon>
        <taxon>Fibrisoma</taxon>
    </lineage>
</organism>
<comment type="similarity">
    <text evidence="8 9">Belongs to the TonB-dependent receptor family.</text>
</comment>
<dbReference type="InterPro" id="IPR008969">
    <property type="entry name" value="CarboxyPept-like_regulatory"/>
</dbReference>
<dbReference type="OrthoDB" id="9768177at2"/>
<dbReference type="GO" id="GO:0009279">
    <property type="term" value="C:cell outer membrane"/>
    <property type="evidence" value="ECO:0007669"/>
    <property type="project" value="UniProtKB-SubCell"/>
</dbReference>
<comment type="subcellular location">
    <subcellularLocation>
        <location evidence="1 8">Cell outer membrane</location>
        <topology evidence="1 8">Multi-pass membrane protein</topology>
    </subcellularLocation>
</comment>
<feature type="domain" description="TonB-dependent receptor plug" evidence="12">
    <location>
        <begin position="117"/>
        <end position="223"/>
    </location>
</feature>
<keyword evidence="14" id="KW-1185">Reference proteome</keyword>
<evidence type="ECO:0000256" key="4">
    <source>
        <dbReference type="ARBA" id="ARBA00022692"/>
    </source>
</evidence>
<evidence type="ECO:0000256" key="6">
    <source>
        <dbReference type="ARBA" id="ARBA00023136"/>
    </source>
</evidence>
<evidence type="ECO:0000256" key="3">
    <source>
        <dbReference type="ARBA" id="ARBA00022452"/>
    </source>
</evidence>
<reference evidence="13 14" key="1">
    <citation type="submission" date="2018-08" db="EMBL/GenBank/DDBJ databases">
        <title>Fibrisoma montanum sp. nov., isolated from Danxia mountain soil.</title>
        <authorList>
            <person name="Huang Y."/>
        </authorList>
    </citation>
    <scope>NUCLEOTIDE SEQUENCE [LARGE SCALE GENOMIC DNA]</scope>
    <source>
        <strain evidence="13 14">HYT19</strain>
    </source>
</reference>
<evidence type="ECO:0000256" key="8">
    <source>
        <dbReference type="PROSITE-ProRule" id="PRU01360"/>
    </source>
</evidence>
<evidence type="ECO:0000256" key="5">
    <source>
        <dbReference type="ARBA" id="ARBA00023077"/>
    </source>
</evidence>
<dbReference type="InterPro" id="IPR012910">
    <property type="entry name" value="Plug_dom"/>
</dbReference>
<evidence type="ECO:0000256" key="7">
    <source>
        <dbReference type="ARBA" id="ARBA00023237"/>
    </source>
</evidence>
<keyword evidence="5 9" id="KW-0798">TonB box</keyword>
<dbReference type="NCBIfam" id="TIGR04056">
    <property type="entry name" value="OMP_RagA_SusC"/>
    <property type="match status" value="1"/>
</dbReference>
<evidence type="ECO:0000256" key="2">
    <source>
        <dbReference type="ARBA" id="ARBA00022448"/>
    </source>
</evidence>
<dbReference type="Pfam" id="PF07715">
    <property type="entry name" value="Plug"/>
    <property type="match status" value="1"/>
</dbReference>
<dbReference type="EMBL" id="QXED01000008">
    <property type="protein sequence ID" value="RIV19288.1"/>
    <property type="molecule type" value="Genomic_DNA"/>
</dbReference>
<name>A0A418M0R8_9BACT</name>
<dbReference type="InterPro" id="IPR023997">
    <property type="entry name" value="TonB-dep_OMP_SusC/RagA_CS"/>
</dbReference>
<sequence>MTKFLFSGWLLALLFCLPALAQEVTVSGRVTSSDDGSALPGVSVQVKGTTRGTSTDASGNYRINVPGDAQLVFSFIGFANQEVAVGNQTTINVAMQASNNALEEVVVVGYGTQKRASLTGAIANIQGRELVNVPMANLGNQLQGQVAGAQITNQNGRPGAPAFIRIRGVGSLNAGSDPLYVVDGIPVTADAYQAIPTTAIEQISVLKDASSVSIYGSRGSNGVILVTTRKPSPTEGPRVEVNLRYGISEKTPDNFELMSSQQKLQYEYDLGYANSYVADYLRTRNIANITSARPADLQPIWDQLNAQSVNWLDVLLRQGKQHTETINLSGGSEKLSYFLGLQNYGEQGINNGSDYRRQIGTLNLEFRPYKWLRAGQTVNFSYRKENLLRDRNNAQSPFRAMYTYNPYEPEFNPDGSYNLTHQGFSISEAIANNTENSRTINGLATGYVGITPIENLDIRSTIGLNYIDVAREYYIKPGSILDQYVGDPNAPGNKTDNGSTTFNYIWTNTAQYNFTLAGRNNFRLLGGTEFTKNSFKSYLLTSKGFPSGNVSTQDNASTPLQTTSGKSDWALYSLFARLNYDFDQKYLLEASVRRDGSSRFGANNRYGTFWALGLGWNLKREAFMKDVTFIDNLKIRAAVGTAGNFNIGNYQSLGLYGYGSYGTSSSAVPTQLANPDLTWERSQSTNLGLEFDLFNQRLRGVVEVYNRDTKDLLLFVPLSNVTGFSSRLENVGTMNNRGIEADLAYDLVRTKDVRWTLRGNITLNRNRITALYNNAEIPNGLSRYVVGQPIDVYFLNRWAGVNPANGDAQYLNKNGEVTNAFSSGDAVTLNGKSPDPRYYGSIFNTVSYKGLALSAQLYYSGGNYIYNNIWQTLVSDGANRASQQAVFALDYWKQAGDNSPNPRPTGVSRTTDRFLQKGDFIRLRNVTLSYTLPTNLLNRIGMGRATTAGSQYGGVSFFVQGQNLFYRAAEYKGDPEVGIGSGEGNANALRGGLISIFSYPTVRSYTAGLNIAF</sequence>
<keyword evidence="6 8" id="KW-0472">Membrane</keyword>
<dbReference type="Gene3D" id="2.40.170.20">
    <property type="entry name" value="TonB-dependent receptor, beta-barrel domain"/>
    <property type="match status" value="1"/>
</dbReference>
<evidence type="ECO:0000259" key="12">
    <source>
        <dbReference type="Pfam" id="PF07715"/>
    </source>
</evidence>
<dbReference type="SUPFAM" id="SSF49464">
    <property type="entry name" value="Carboxypeptidase regulatory domain-like"/>
    <property type="match status" value="1"/>
</dbReference>
<dbReference type="Gene3D" id="2.60.40.1120">
    <property type="entry name" value="Carboxypeptidase-like, regulatory domain"/>
    <property type="match status" value="1"/>
</dbReference>
<keyword evidence="3 8" id="KW-1134">Transmembrane beta strand</keyword>
<protein>
    <submittedName>
        <fullName evidence="13">TonB-dependent receptor</fullName>
    </submittedName>
</protein>
<feature type="chain" id="PRO_5019390332" evidence="10">
    <location>
        <begin position="22"/>
        <end position="1013"/>
    </location>
</feature>
<dbReference type="Proteomes" id="UP000283523">
    <property type="component" value="Unassembled WGS sequence"/>
</dbReference>
<dbReference type="AlphaFoldDB" id="A0A418M0R8"/>
<dbReference type="InterPro" id="IPR023996">
    <property type="entry name" value="TonB-dep_OMP_SusC/RagA"/>
</dbReference>
<evidence type="ECO:0000256" key="1">
    <source>
        <dbReference type="ARBA" id="ARBA00004571"/>
    </source>
</evidence>
<dbReference type="InterPro" id="IPR037066">
    <property type="entry name" value="Plug_dom_sf"/>
</dbReference>
<dbReference type="Pfam" id="PF00593">
    <property type="entry name" value="TonB_dep_Rec_b-barrel"/>
    <property type="match status" value="1"/>
</dbReference>
<keyword evidence="7 8" id="KW-0998">Cell outer membrane</keyword>
<accession>A0A418M0R8</accession>
<evidence type="ECO:0000256" key="10">
    <source>
        <dbReference type="SAM" id="SignalP"/>
    </source>
</evidence>
<dbReference type="InterPro" id="IPR036942">
    <property type="entry name" value="Beta-barrel_TonB_sf"/>
</dbReference>
<dbReference type="RefSeq" id="WP_119670393.1">
    <property type="nucleotide sequence ID" value="NZ_QXED01000008.1"/>
</dbReference>
<comment type="caution">
    <text evidence="13">The sequence shown here is derived from an EMBL/GenBank/DDBJ whole genome shotgun (WGS) entry which is preliminary data.</text>
</comment>
<dbReference type="Pfam" id="PF13715">
    <property type="entry name" value="CarbopepD_reg_2"/>
    <property type="match status" value="1"/>
</dbReference>
<dbReference type="PROSITE" id="PS52016">
    <property type="entry name" value="TONB_DEPENDENT_REC_3"/>
    <property type="match status" value="1"/>
</dbReference>
<evidence type="ECO:0000259" key="11">
    <source>
        <dbReference type="Pfam" id="PF00593"/>
    </source>
</evidence>
<dbReference type="SUPFAM" id="SSF56935">
    <property type="entry name" value="Porins"/>
    <property type="match status" value="1"/>
</dbReference>
<keyword evidence="10" id="KW-0732">Signal</keyword>
<keyword evidence="4 8" id="KW-0812">Transmembrane</keyword>
<gene>
    <name evidence="13" type="ORF">DYU11_24590</name>
</gene>
<keyword evidence="13" id="KW-0675">Receptor</keyword>